<dbReference type="GO" id="GO:0046872">
    <property type="term" value="F:metal ion binding"/>
    <property type="evidence" value="ECO:0007669"/>
    <property type="project" value="UniProtKB-KW"/>
</dbReference>
<accession>A0A5R8K9Z5</accession>
<evidence type="ECO:0000256" key="3">
    <source>
        <dbReference type="ARBA" id="ARBA00022729"/>
    </source>
</evidence>
<comment type="caution">
    <text evidence="8">The sequence shown here is derived from an EMBL/GenBank/DDBJ whole genome shotgun (WGS) entry which is preliminary data.</text>
</comment>
<feature type="chain" id="PRO_5024425943" evidence="6">
    <location>
        <begin position="25"/>
        <end position="1563"/>
    </location>
</feature>
<dbReference type="Gene3D" id="2.120.10.30">
    <property type="entry name" value="TolB, C-terminal domain"/>
    <property type="match status" value="1"/>
</dbReference>
<dbReference type="Proteomes" id="UP000306196">
    <property type="component" value="Unassembled WGS sequence"/>
</dbReference>
<keyword evidence="3 6" id="KW-0732">Signal</keyword>
<dbReference type="PANTHER" id="PTHR33546:SF1">
    <property type="entry name" value="LARGE, MULTIFUNCTIONAL SECRETED PROTEIN"/>
    <property type="match status" value="1"/>
</dbReference>
<dbReference type="Gene3D" id="1.10.760.10">
    <property type="entry name" value="Cytochrome c-like domain"/>
    <property type="match status" value="1"/>
</dbReference>
<dbReference type="RefSeq" id="WP_138088011.1">
    <property type="nucleotide sequence ID" value="NZ_VAUV01000016.1"/>
</dbReference>
<keyword evidence="4 5" id="KW-0408">Iron</keyword>
<reference evidence="8 9" key="1">
    <citation type="submission" date="2019-05" db="EMBL/GenBank/DDBJ databases">
        <title>Verrucobacter flavum gen. nov., sp. nov. a new member of the family Verrucomicrobiaceae.</title>
        <authorList>
            <person name="Szuroczki S."/>
            <person name="Abbaszade G."/>
            <person name="Szabo A."/>
            <person name="Felfoldi T."/>
            <person name="Schumann P."/>
            <person name="Boka K."/>
            <person name="Keki Z."/>
            <person name="Toumi M."/>
            <person name="Toth E."/>
        </authorList>
    </citation>
    <scope>NUCLEOTIDE SEQUENCE [LARGE SCALE GENOMIC DNA]</scope>
    <source>
        <strain evidence="8 9">MG-N-17</strain>
    </source>
</reference>
<proteinExistence type="predicted"/>
<dbReference type="Gene3D" id="2.130.10.130">
    <property type="entry name" value="Integrin alpha, N-terminal"/>
    <property type="match status" value="2"/>
</dbReference>
<dbReference type="OrthoDB" id="175027at2"/>
<dbReference type="SUPFAM" id="SSF46626">
    <property type="entry name" value="Cytochrome c"/>
    <property type="match status" value="1"/>
</dbReference>
<evidence type="ECO:0000256" key="2">
    <source>
        <dbReference type="ARBA" id="ARBA00022723"/>
    </source>
</evidence>
<feature type="domain" description="Cytochrome c" evidence="7">
    <location>
        <begin position="1276"/>
        <end position="1409"/>
    </location>
</feature>
<dbReference type="InterPro" id="IPR013427">
    <property type="entry name" value="Haem-bd_dom_put"/>
</dbReference>
<dbReference type="InterPro" id="IPR013428">
    <property type="entry name" value="Membrane-bound_put_N"/>
</dbReference>
<keyword evidence="9" id="KW-1185">Reference proteome</keyword>
<keyword evidence="2 5" id="KW-0479">Metal-binding</keyword>
<dbReference type="PROSITE" id="PS51257">
    <property type="entry name" value="PROKAR_LIPOPROTEIN"/>
    <property type="match status" value="1"/>
</dbReference>
<evidence type="ECO:0000313" key="8">
    <source>
        <dbReference type="EMBL" id="TLD69087.1"/>
    </source>
</evidence>
<dbReference type="InterPro" id="IPR013517">
    <property type="entry name" value="FG-GAP"/>
</dbReference>
<evidence type="ECO:0000256" key="6">
    <source>
        <dbReference type="SAM" id="SignalP"/>
    </source>
</evidence>
<dbReference type="InterPro" id="IPR028994">
    <property type="entry name" value="Integrin_alpha_N"/>
</dbReference>
<dbReference type="Pfam" id="PF13517">
    <property type="entry name" value="FG-GAP_3"/>
    <property type="match status" value="1"/>
</dbReference>
<dbReference type="InterPro" id="IPR009056">
    <property type="entry name" value="Cyt_c-like_dom"/>
</dbReference>
<dbReference type="NCBIfam" id="TIGR02604">
    <property type="entry name" value="Piru_Ver_Nterm"/>
    <property type="match status" value="1"/>
</dbReference>
<dbReference type="GO" id="GO:0009055">
    <property type="term" value="F:electron transfer activity"/>
    <property type="evidence" value="ECO:0007669"/>
    <property type="project" value="InterPro"/>
</dbReference>
<name>A0A5R8K9Z5_9BACT</name>
<dbReference type="SUPFAM" id="SSF63829">
    <property type="entry name" value="Calcium-dependent phosphotriesterase"/>
    <property type="match status" value="1"/>
</dbReference>
<dbReference type="InterPro" id="IPR055557">
    <property type="entry name" value="DUF7133"/>
</dbReference>
<evidence type="ECO:0000313" key="9">
    <source>
        <dbReference type="Proteomes" id="UP000306196"/>
    </source>
</evidence>
<dbReference type="PROSITE" id="PS51007">
    <property type="entry name" value="CYTC"/>
    <property type="match status" value="1"/>
</dbReference>
<keyword evidence="1 5" id="KW-0349">Heme</keyword>
<sequence length="1563" mass="171037">MSFRIACPAVVLSLVLSCLGGATAESLIRFDKKVLETAFYAEGAAIGDVNGDGKMDVVYGPFWFEGPGFEKRHTIYPAKAFNINGYSDNFFSFVEDLNKDGAADVLVLGFPGKEARLYVNPGKDKVAEVKEWPVFVVAEVVDNESPDFVDVDGDGVKEIVCSKEGQFGFYKRGADVTKAWDWVAISDNVGVQKFTHGLGVGDVDGDGKMDLLEAKRWWQAPAKVGEKWVPRTFQLAGSGGAQMFAYDFNGDGRNDIMTSLNAHQFGVAMFENLGGKDGANWRKQLIVGKEPWENEYGVRFSQPHALTLADVDGDGVKDLITGKRYWAHNGKDPNELDPKVLYWFQTKRGKDGAVEFVPHLIDGDTGVGTQVVAGDVNGDGLVDVVVGNKHGLRVLTQRREEVSVEKLAQFQPKKFYGEGSIKTGDYVHGQTAQDLVKNMVLPAGFKAELVASEPDLVQPIAFCWDERGRIWVLEGNTYPTRAPEGQGKDRILIFEDADGDGKFETRKVFLEGLNLTSGIEVGFGGVWVGAAPNFLFIPDKDKDDKPDGEPVVLLDGWGYQDTHETLNSFIWGPDGWLYGCHGVFTHSKVGKPGTPEAERERLNAAVWRYHPTRHVFEVFAHGTSNPWGLDFNEKGEFFTTACVIPHLYHIVPGGRYQRQAGQHFNEHTYDDIKTIAGHVHYAGGWTEVRNREKMSASTAANTDQAGGGHAHCGLAIYNGGAFPEVYDGALLFGNLHGHRLVHNAVEPKGSGYVGERRADFMRSNDMWFIPVTQKVGPDGALYVSDWADKQVCHQVDPLVWDRENGRIFRVVYDEVKPWKGDLGKLSDEELVKMAIESENEWFARMARRVLMERAAEGKLSGFSQEDEYRLFRSVTEAMVDEDVATSARGNFVVLSIGGLGTGSDWRDHFHSSKDWVRAWGVRAVGNTRGAGGFALETDGLSHLMYVNRMAKEEKSPWVRRELASLLQRLPLDKRAEIAKALLVREEDGADHNIPLLVWYGIEPLVGQNPELGMELAKLCVWDKVKGFIYRRMAASEKGRAVLLAGIAAMEDAGQRESMLQLMVNNARGSGDIKQPDGWAEMVVKLREGASPVMTESVDELSAYFGDEDSVAKFRKVLVDAKVGVAAREIALSILIKVRDRQTAPLLQGLIADQAKEALPLRRKAIQALAFLPDAGTAKALTEVYAKLSAEEKVDAVATLASSPAGAVALLEAVAAERMARTTLSPFLMRQLQSLNDVKVNEAMSAVVGTMNQPKAGLAEQKAKWTTLLMPDKLTTADLKAGRLIYAAACGTCHVLNGEGAMVGPDLTGSNRGNLEYLLENVLDPNALIGRDYQLNIFTMKDGRVLSGIVKSDAGEIFKVVMPGGAEFTLNKSEVKSREVSKMSTMPEGLFDALGDDNVRNLVAYLQSGAAGGDVVSKEGLLEAEGLKSSVTKGGVGVQKMGGFKSGKWSGDAQLWWTGGKVGEVLTIEVPVKEAGRHEVKGVLTRAKDYAIFEVSVNGKVSGDPLDLFDPQVLNTAELTFGVHELKAGLNRVEFKIIGVNPQAKPSMMLGVDFLRLVKVDVKE</sequence>
<evidence type="ECO:0000259" key="7">
    <source>
        <dbReference type="PROSITE" id="PS51007"/>
    </source>
</evidence>
<evidence type="ECO:0000256" key="4">
    <source>
        <dbReference type="ARBA" id="ARBA00023004"/>
    </source>
</evidence>
<dbReference type="SUPFAM" id="SSF69318">
    <property type="entry name" value="Integrin alpha N-terminal domain"/>
    <property type="match status" value="1"/>
</dbReference>
<dbReference type="EMBL" id="VAUV01000016">
    <property type="protein sequence ID" value="TLD69087.1"/>
    <property type="molecule type" value="Genomic_DNA"/>
</dbReference>
<feature type="signal peptide" evidence="6">
    <location>
        <begin position="1"/>
        <end position="24"/>
    </location>
</feature>
<organism evidence="8 9">
    <name type="scientific">Phragmitibacter flavus</name>
    <dbReference type="NCBI Taxonomy" id="2576071"/>
    <lineage>
        <taxon>Bacteria</taxon>
        <taxon>Pseudomonadati</taxon>
        <taxon>Verrucomicrobiota</taxon>
        <taxon>Verrucomicrobiia</taxon>
        <taxon>Verrucomicrobiales</taxon>
        <taxon>Verrucomicrobiaceae</taxon>
        <taxon>Phragmitibacter</taxon>
    </lineage>
</organism>
<dbReference type="Pfam" id="PF01839">
    <property type="entry name" value="FG-GAP"/>
    <property type="match status" value="1"/>
</dbReference>
<dbReference type="NCBIfam" id="TIGR02603">
    <property type="entry name" value="CxxCH_TIGR02603"/>
    <property type="match status" value="1"/>
</dbReference>
<dbReference type="PANTHER" id="PTHR33546">
    <property type="entry name" value="LARGE, MULTIFUNCTIONAL SECRETED PROTEIN-RELATED"/>
    <property type="match status" value="1"/>
</dbReference>
<dbReference type="GO" id="GO:0020037">
    <property type="term" value="F:heme binding"/>
    <property type="evidence" value="ECO:0007669"/>
    <property type="project" value="InterPro"/>
</dbReference>
<dbReference type="InterPro" id="IPR011042">
    <property type="entry name" value="6-blade_b-propeller_TolB-like"/>
</dbReference>
<dbReference type="InterPro" id="IPR036909">
    <property type="entry name" value="Cyt_c-like_dom_sf"/>
</dbReference>
<gene>
    <name evidence="8" type="ORF">FEM03_19665</name>
</gene>
<evidence type="ECO:0000256" key="5">
    <source>
        <dbReference type="PROSITE-ProRule" id="PRU00433"/>
    </source>
</evidence>
<dbReference type="Pfam" id="PF23500">
    <property type="entry name" value="DUF7133"/>
    <property type="match status" value="1"/>
</dbReference>
<protein>
    <submittedName>
        <fullName evidence="8">Cytochrome C</fullName>
    </submittedName>
</protein>
<evidence type="ECO:0000256" key="1">
    <source>
        <dbReference type="ARBA" id="ARBA00022617"/>
    </source>
</evidence>